<organism evidence="1">
    <name type="scientific">marine metagenome</name>
    <dbReference type="NCBI Taxonomy" id="408172"/>
    <lineage>
        <taxon>unclassified sequences</taxon>
        <taxon>metagenomes</taxon>
        <taxon>ecological metagenomes</taxon>
    </lineage>
</organism>
<feature type="non-terminal residue" evidence="1">
    <location>
        <position position="27"/>
    </location>
</feature>
<name>A0A382U745_9ZZZZ</name>
<accession>A0A382U745</accession>
<dbReference type="AlphaFoldDB" id="A0A382U745"/>
<protein>
    <submittedName>
        <fullName evidence="1">Uncharacterized protein</fullName>
    </submittedName>
</protein>
<reference evidence="1" key="1">
    <citation type="submission" date="2018-05" db="EMBL/GenBank/DDBJ databases">
        <authorList>
            <person name="Lanie J.A."/>
            <person name="Ng W.-L."/>
            <person name="Kazmierczak K.M."/>
            <person name="Andrzejewski T.M."/>
            <person name="Davidsen T.M."/>
            <person name="Wayne K.J."/>
            <person name="Tettelin H."/>
            <person name="Glass J.I."/>
            <person name="Rusch D."/>
            <person name="Podicherti R."/>
            <person name="Tsui H.-C.T."/>
            <person name="Winkler M.E."/>
        </authorList>
    </citation>
    <scope>NUCLEOTIDE SEQUENCE</scope>
</reference>
<sequence>VTSESWRQPGNRCYTHRLAWRQLANIF</sequence>
<gene>
    <name evidence="1" type="ORF">METZ01_LOCUS382990</name>
</gene>
<dbReference type="EMBL" id="UINC01142042">
    <property type="protein sequence ID" value="SVD30136.1"/>
    <property type="molecule type" value="Genomic_DNA"/>
</dbReference>
<proteinExistence type="predicted"/>
<feature type="non-terminal residue" evidence="1">
    <location>
        <position position="1"/>
    </location>
</feature>
<evidence type="ECO:0000313" key="1">
    <source>
        <dbReference type="EMBL" id="SVD30136.1"/>
    </source>
</evidence>